<gene>
    <name evidence="1" type="ORF">QQF64_013041</name>
</gene>
<dbReference type="Proteomes" id="UP001558613">
    <property type="component" value="Unassembled WGS sequence"/>
</dbReference>
<proteinExistence type="predicted"/>
<organism evidence="1 2">
    <name type="scientific">Cirrhinus molitorella</name>
    <name type="common">mud carp</name>
    <dbReference type="NCBI Taxonomy" id="172907"/>
    <lineage>
        <taxon>Eukaryota</taxon>
        <taxon>Metazoa</taxon>
        <taxon>Chordata</taxon>
        <taxon>Craniata</taxon>
        <taxon>Vertebrata</taxon>
        <taxon>Euteleostomi</taxon>
        <taxon>Actinopterygii</taxon>
        <taxon>Neopterygii</taxon>
        <taxon>Teleostei</taxon>
        <taxon>Ostariophysi</taxon>
        <taxon>Cypriniformes</taxon>
        <taxon>Cyprinidae</taxon>
        <taxon>Labeoninae</taxon>
        <taxon>Labeonini</taxon>
        <taxon>Cirrhinus</taxon>
    </lineage>
</organism>
<feature type="non-terminal residue" evidence="1">
    <location>
        <position position="199"/>
    </location>
</feature>
<reference evidence="1 2" key="1">
    <citation type="submission" date="2023-09" db="EMBL/GenBank/DDBJ databases">
        <authorList>
            <person name="Wang M."/>
        </authorList>
    </citation>
    <scope>NUCLEOTIDE SEQUENCE [LARGE SCALE GENOMIC DNA]</scope>
    <source>
        <strain evidence="1">GT-2023</strain>
        <tissue evidence="1">Liver</tissue>
    </source>
</reference>
<comment type="caution">
    <text evidence="1">The sequence shown here is derived from an EMBL/GenBank/DDBJ whole genome shotgun (WGS) entry which is preliminary data.</text>
</comment>
<sequence length="199" mass="21739">MERGVCLSAALRPAEGVRGVCKGFCQDQRAGCEGVLSRGCRSTAHVSACMNAQRLIVCLSWLVLANLTTRASLLKDTEAGPTLTVGVWVENAVCVHLRLAEAQPHRRHLSPPRSLQTLPVIGTGSVLEWIYLRVRTLWIIVVPPEAGRCLGVWRVVALGPMRVFESGGCWLTLSSASDRQSAAYMEKRRCSPFPLCWAA</sequence>
<evidence type="ECO:0000313" key="1">
    <source>
        <dbReference type="EMBL" id="KAL1254980.1"/>
    </source>
</evidence>
<accession>A0ABR3LRM8</accession>
<protein>
    <submittedName>
        <fullName evidence="1">Uncharacterized protein</fullName>
    </submittedName>
</protein>
<keyword evidence="2" id="KW-1185">Reference proteome</keyword>
<evidence type="ECO:0000313" key="2">
    <source>
        <dbReference type="Proteomes" id="UP001558613"/>
    </source>
</evidence>
<dbReference type="EMBL" id="JAYMGO010000019">
    <property type="protein sequence ID" value="KAL1254980.1"/>
    <property type="molecule type" value="Genomic_DNA"/>
</dbReference>
<name>A0ABR3LRM8_9TELE</name>